<dbReference type="EMBL" id="FNXT01000264">
    <property type="protein sequence ID" value="SZX62801.1"/>
    <property type="molecule type" value="Genomic_DNA"/>
</dbReference>
<dbReference type="Pfam" id="PF00582">
    <property type="entry name" value="Usp"/>
    <property type="match status" value="2"/>
</dbReference>
<name>A0A383VCA5_TETOB</name>
<dbReference type="PANTHER" id="PTHR31964">
    <property type="entry name" value="ADENINE NUCLEOTIDE ALPHA HYDROLASES-LIKE SUPERFAMILY PROTEIN"/>
    <property type="match status" value="1"/>
</dbReference>
<proteinExistence type="predicted"/>
<organism evidence="2 3">
    <name type="scientific">Tetradesmus obliquus</name>
    <name type="common">Green alga</name>
    <name type="synonym">Acutodesmus obliquus</name>
    <dbReference type="NCBI Taxonomy" id="3088"/>
    <lineage>
        <taxon>Eukaryota</taxon>
        <taxon>Viridiplantae</taxon>
        <taxon>Chlorophyta</taxon>
        <taxon>core chlorophytes</taxon>
        <taxon>Chlorophyceae</taxon>
        <taxon>CS clade</taxon>
        <taxon>Sphaeropleales</taxon>
        <taxon>Scenedesmaceae</taxon>
        <taxon>Tetradesmus</taxon>
    </lineage>
</organism>
<feature type="domain" description="UspA" evidence="1">
    <location>
        <begin position="163"/>
        <end position="282"/>
    </location>
</feature>
<sequence>MPSTLEEAFLQKNPKKKLVIGVAIDGSNISDKALTTACGFYNAARGDKLVILHVSDSSKTFLPRHLQPKHLESQYVDKAHSLKARAEWACREKGQGSSTCQTLMALAQEQHVDLLVVGSFGRKGERVDLLGTVSDYSLREGHSSVAIVRSSAGTSTPGSHHYMFATDGSRAAAVAFLTLCYQLVKPGDRVLLVSCSYEHQPASGPDFFKNYTAVAEKLKILLETLSWRVERAQTVSTGLLQLVGIKEVDTLVCGIAGYSQKKLGSVSDEITHHALCNTIVIKDAHEVLSHQFNSAGARGISDAILPAGTPRQQLKV</sequence>
<reference evidence="2 3" key="1">
    <citation type="submission" date="2016-10" db="EMBL/GenBank/DDBJ databases">
        <authorList>
            <person name="Cai Z."/>
        </authorList>
    </citation>
    <scope>NUCLEOTIDE SEQUENCE [LARGE SCALE GENOMIC DNA]</scope>
</reference>
<protein>
    <recommendedName>
        <fullName evidence="1">UspA domain-containing protein</fullName>
    </recommendedName>
</protein>
<evidence type="ECO:0000259" key="1">
    <source>
        <dbReference type="Pfam" id="PF00582"/>
    </source>
</evidence>
<dbReference type="Proteomes" id="UP000256970">
    <property type="component" value="Unassembled WGS sequence"/>
</dbReference>
<dbReference type="PANTHER" id="PTHR31964:SF113">
    <property type="entry name" value="USPA DOMAIN-CONTAINING PROTEIN"/>
    <property type="match status" value="1"/>
</dbReference>
<keyword evidence="3" id="KW-1185">Reference proteome</keyword>
<evidence type="ECO:0000313" key="2">
    <source>
        <dbReference type="EMBL" id="SZX62801.1"/>
    </source>
</evidence>
<dbReference type="SUPFAM" id="SSF52402">
    <property type="entry name" value="Adenine nucleotide alpha hydrolases-like"/>
    <property type="match status" value="2"/>
</dbReference>
<feature type="domain" description="UspA" evidence="1">
    <location>
        <begin position="20"/>
        <end position="149"/>
    </location>
</feature>
<dbReference type="Gene3D" id="3.40.50.12370">
    <property type="match status" value="1"/>
</dbReference>
<dbReference type="InterPro" id="IPR006016">
    <property type="entry name" value="UspA"/>
</dbReference>
<evidence type="ECO:0000313" key="3">
    <source>
        <dbReference type="Proteomes" id="UP000256970"/>
    </source>
</evidence>
<dbReference type="AlphaFoldDB" id="A0A383VCA5"/>
<dbReference type="PRINTS" id="PR01438">
    <property type="entry name" value="UNVRSLSTRESS"/>
</dbReference>
<gene>
    <name evidence="2" type="ORF">BQ4739_LOCUS3384</name>
</gene>
<accession>A0A383VCA5</accession>
<dbReference type="InterPro" id="IPR006015">
    <property type="entry name" value="Universal_stress_UspA"/>
</dbReference>